<keyword evidence="2" id="KW-1185">Reference proteome</keyword>
<dbReference type="AlphaFoldDB" id="A0A317CLJ0"/>
<accession>A0A317CLJ0</accession>
<dbReference type="EMBL" id="QGKL01000022">
    <property type="protein sequence ID" value="PWQ97150.1"/>
    <property type="molecule type" value="Genomic_DNA"/>
</dbReference>
<proteinExistence type="predicted"/>
<gene>
    <name evidence="1" type="ORF">DKT75_07490</name>
</gene>
<organism evidence="1 2">
    <name type="scientific">Leucothrix arctica</name>
    <dbReference type="NCBI Taxonomy" id="1481894"/>
    <lineage>
        <taxon>Bacteria</taxon>
        <taxon>Pseudomonadati</taxon>
        <taxon>Pseudomonadota</taxon>
        <taxon>Gammaproteobacteria</taxon>
        <taxon>Thiotrichales</taxon>
        <taxon>Thiotrichaceae</taxon>
        <taxon>Leucothrix</taxon>
    </lineage>
</organism>
<name>A0A317CLJ0_9GAMM</name>
<dbReference type="Proteomes" id="UP000245506">
    <property type="component" value="Unassembled WGS sequence"/>
</dbReference>
<evidence type="ECO:0000313" key="1">
    <source>
        <dbReference type="EMBL" id="PWQ97150.1"/>
    </source>
</evidence>
<comment type="caution">
    <text evidence="1">The sequence shown here is derived from an EMBL/GenBank/DDBJ whole genome shotgun (WGS) entry which is preliminary data.</text>
</comment>
<sequence length="74" mass="8553">MEIPLKRETQHGGLIVITLIKTFETKRVYLFENERLGFTDRAISREPPNLYTLNLSDNKVSSRVSVLSPVMIEF</sequence>
<reference evidence="1 2" key="1">
    <citation type="submission" date="2018-05" db="EMBL/GenBank/DDBJ databases">
        <title>Leucothrix arctica sp. nov., isolated from Arctic seawater.</title>
        <authorList>
            <person name="Choi A."/>
            <person name="Baek K."/>
        </authorList>
    </citation>
    <scope>NUCLEOTIDE SEQUENCE [LARGE SCALE GENOMIC DNA]</scope>
    <source>
        <strain evidence="1 2">IMCC9719</strain>
    </source>
</reference>
<evidence type="ECO:0000313" key="2">
    <source>
        <dbReference type="Proteomes" id="UP000245506"/>
    </source>
</evidence>
<protein>
    <submittedName>
        <fullName evidence="1">Uncharacterized protein</fullName>
    </submittedName>
</protein>